<dbReference type="AlphaFoldDB" id="A0A168R3E5"/>
<proteinExistence type="predicted"/>
<gene>
    <name evidence="1" type="ORF">WY13_01582</name>
</gene>
<reference evidence="1 2" key="1">
    <citation type="journal article" date="2015" name="Biotechnol. Bioeng.">
        <title>Genome sequence and phenotypic characterization of Caulobacter segnis.</title>
        <authorList>
            <person name="Patel S."/>
            <person name="Fletcher B."/>
            <person name="Scott D.C."/>
            <person name="Ely B."/>
        </authorList>
    </citation>
    <scope>NUCLEOTIDE SEQUENCE [LARGE SCALE GENOMIC DNA]</scope>
    <source>
        <strain evidence="1 2">ERI-2</strain>
    </source>
</reference>
<sequence length="31" mass="3575">MGLNIAIITLREIPYFGNDYEITFRGVKNES</sequence>
<evidence type="ECO:0000313" key="2">
    <source>
        <dbReference type="Proteomes" id="UP000077407"/>
    </source>
</evidence>
<protein>
    <submittedName>
        <fullName evidence="1">Uncharacterized protein</fullName>
    </submittedName>
</protein>
<dbReference type="EMBL" id="LITT01000013">
    <property type="protein sequence ID" value="OAA89993.1"/>
    <property type="molecule type" value="Genomic_DNA"/>
</dbReference>
<evidence type="ECO:0000313" key="1">
    <source>
        <dbReference type="EMBL" id="OAA89993.1"/>
    </source>
</evidence>
<name>A0A168R3E5_9CLOT</name>
<dbReference type="Proteomes" id="UP000077407">
    <property type="component" value="Unassembled WGS sequence"/>
</dbReference>
<dbReference type="PATRIC" id="fig|1538.10.peg.2026"/>
<comment type="caution">
    <text evidence="1">The sequence shown here is derived from an EMBL/GenBank/DDBJ whole genome shotgun (WGS) entry which is preliminary data.</text>
</comment>
<accession>A0A168R3E5</accession>
<organism evidence="1 2">
    <name type="scientific">Clostridium ljungdahlii</name>
    <dbReference type="NCBI Taxonomy" id="1538"/>
    <lineage>
        <taxon>Bacteria</taxon>
        <taxon>Bacillati</taxon>
        <taxon>Bacillota</taxon>
        <taxon>Clostridia</taxon>
        <taxon>Eubacteriales</taxon>
        <taxon>Clostridiaceae</taxon>
        <taxon>Clostridium</taxon>
    </lineage>
</organism>